<proteinExistence type="predicted"/>
<organism evidence="2 3">
    <name type="scientific">Patella caerulea</name>
    <name type="common">Rayed Mediterranean limpet</name>
    <dbReference type="NCBI Taxonomy" id="87958"/>
    <lineage>
        <taxon>Eukaryota</taxon>
        <taxon>Metazoa</taxon>
        <taxon>Spiralia</taxon>
        <taxon>Lophotrochozoa</taxon>
        <taxon>Mollusca</taxon>
        <taxon>Gastropoda</taxon>
        <taxon>Patellogastropoda</taxon>
        <taxon>Patelloidea</taxon>
        <taxon>Patellidae</taxon>
        <taxon>Patella</taxon>
    </lineage>
</organism>
<keyword evidence="3" id="KW-1185">Reference proteome</keyword>
<keyword evidence="1" id="KW-1133">Transmembrane helix</keyword>
<dbReference type="PANTHER" id="PTHR38337">
    <property type="entry name" value="AGAP010540-PA"/>
    <property type="match status" value="1"/>
</dbReference>
<feature type="transmembrane region" description="Helical" evidence="1">
    <location>
        <begin position="136"/>
        <end position="158"/>
    </location>
</feature>
<keyword evidence="1" id="KW-0472">Membrane</keyword>
<evidence type="ECO:0000313" key="3">
    <source>
        <dbReference type="Proteomes" id="UP001347796"/>
    </source>
</evidence>
<accession>A0AAN8KMM1</accession>
<sequence length="534" mass="60977">MKRHVEYLINTNPLDTSIRDPSATNESYLPSDYSDDRSYQLTESSEIKTVCAEVLPWAQQNSQEEELHHASDMLSHSLSASTVKVEISDLGGEESLNLTQSSLRKCKLQVLRPYWRLLMFIGWRGFGTETVNSGGLFWRTLNLIYPSLIVLLLIYTYIYEMVACQWKLNVQKDTRILTTLSPTIPPTTMNHTNITTLSFPIYTLRPASLVPVNLTSGEDTPQACEHIITTYIIPNILHFLAFILGIYYFRIQENEQLYALMEKVFLQATPQQNRNASQKKMIFKLRGFLISGAIWVVATMVLQGVYVLAFDFPKLDIFKTIGPGGYWTMFIIELFGRMVMNSVNLAVVVNYVTQCEMILFYVRGITLRLQEKSTEIRIAMKDILILRQSLSALNGTISKMTSLTLVIFSELTIIGVSILVLNKYNNVRVWSYRGIFPVVWALMLCFPLFQAGRVNSICRRLRKIALEMRVFGYKNSSQIELDSFLTFVGHIQLKAKLFHIPIQPSYLIAIVVLACFILLILFQTSSIGSSDYIF</sequence>
<gene>
    <name evidence="2" type="ORF">SNE40_001279</name>
</gene>
<feature type="transmembrane region" description="Helical" evidence="1">
    <location>
        <begin position="288"/>
        <end position="309"/>
    </location>
</feature>
<feature type="transmembrane region" description="Helical" evidence="1">
    <location>
        <begin position="506"/>
        <end position="524"/>
    </location>
</feature>
<dbReference type="PANTHER" id="PTHR38337:SF1">
    <property type="entry name" value="GUSTATORY RECEPTOR"/>
    <property type="match status" value="1"/>
</dbReference>
<evidence type="ECO:0000313" key="2">
    <source>
        <dbReference type="EMBL" id="KAK6195962.1"/>
    </source>
</evidence>
<feature type="transmembrane region" description="Helical" evidence="1">
    <location>
        <begin position="403"/>
        <end position="422"/>
    </location>
</feature>
<comment type="caution">
    <text evidence="2">The sequence shown here is derived from an EMBL/GenBank/DDBJ whole genome shotgun (WGS) entry which is preliminary data.</text>
</comment>
<dbReference type="AlphaFoldDB" id="A0AAN8KMM1"/>
<keyword evidence="1" id="KW-0812">Transmembrane</keyword>
<feature type="transmembrane region" description="Helical" evidence="1">
    <location>
        <begin position="343"/>
        <end position="362"/>
    </location>
</feature>
<dbReference type="Proteomes" id="UP001347796">
    <property type="component" value="Unassembled WGS sequence"/>
</dbReference>
<feature type="transmembrane region" description="Helical" evidence="1">
    <location>
        <begin position="434"/>
        <end position="452"/>
    </location>
</feature>
<name>A0AAN8KMM1_PATCE</name>
<feature type="transmembrane region" description="Helical" evidence="1">
    <location>
        <begin position="228"/>
        <end position="249"/>
    </location>
</feature>
<dbReference type="EMBL" id="JAZGQO010000001">
    <property type="protein sequence ID" value="KAK6195962.1"/>
    <property type="molecule type" value="Genomic_DNA"/>
</dbReference>
<protein>
    <submittedName>
        <fullName evidence="2">Uncharacterized protein</fullName>
    </submittedName>
</protein>
<evidence type="ECO:0000256" key="1">
    <source>
        <dbReference type="SAM" id="Phobius"/>
    </source>
</evidence>
<reference evidence="2 3" key="1">
    <citation type="submission" date="2024-01" db="EMBL/GenBank/DDBJ databases">
        <title>The genome of the rayed Mediterranean limpet Patella caerulea (Linnaeus, 1758).</title>
        <authorList>
            <person name="Anh-Thu Weber A."/>
            <person name="Halstead-Nussloch G."/>
        </authorList>
    </citation>
    <scope>NUCLEOTIDE SEQUENCE [LARGE SCALE GENOMIC DNA]</scope>
    <source>
        <strain evidence="2">AATW-2023a</strain>
        <tissue evidence="2">Whole specimen</tissue>
    </source>
</reference>